<keyword evidence="2" id="KW-1185">Reference proteome</keyword>
<evidence type="ECO:0008006" key="3">
    <source>
        <dbReference type="Google" id="ProtNLM"/>
    </source>
</evidence>
<comment type="caution">
    <text evidence="1">The sequence shown here is derived from an EMBL/GenBank/DDBJ whole genome shotgun (WGS) entry which is preliminary data.</text>
</comment>
<proteinExistence type="predicted"/>
<dbReference type="Proteomes" id="UP000605676">
    <property type="component" value="Unassembled WGS sequence"/>
</dbReference>
<reference evidence="1 2" key="1">
    <citation type="submission" date="2021-01" db="EMBL/GenBank/DDBJ databases">
        <title>Carboxyliciviraga sp.nov., isolated from coastal sediments.</title>
        <authorList>
            <person name="Lu D."/>
            <person name="Zhang T."/>
        </authorList>
    </citation>
    <scope>NUCLEOTIDE SEQUENCE [LARGE SCALE GENOMIC DNA]</scope>
    <source>
        <strain evidence="1 2">N1Y132</strain>
    </source>
</reference>
<dbReference type="EMBL" id="JAENRR010000048">
    <property type="protein sequence ID" value="MBK3518992.1"/>
    <property type="molecule type" value="Genomic_DNA"/>
</dbReference>
<sequence length="68" mass="7760">MSNTSTHDYLAEEEDANYWLSVFEKMPDALFADSKVMPRAFILTKIKAFARAYEPVVVLGKESEVIMN</sequence>
<evidence type="ECO:0000313" key="1">
    <source>
        <dbReference type="EMBL" id="MBK3518992.1"/>
    </source>
</evidence>
<accession>A0ABS1HN71</accession>
<protein>
    <recommendedName>
        <fullName evidence="3">Biopterin-dependent aromatic amino acid hydroxylase family profile domain-containing protein</fullName>
    </recommendedName>
</protein>
<name>A0ABS1HN71_9BACT</name>
<organism evidence="1 2">
    <name type="scientific">Carboxylicivirga marina</name>
    <dbReference type="NCBI Taxonomy" id="2800988"/>
    <lineage>
        <taxon>Bacteria</taxon>
        <taxon>Pseudomonadati</taxon>
        <taxon>Bacteroidota</taxon>
        <taxon>Bacteroidia</taxon>
        <taxon>Marinilabiliales</taxon>
        <taxon>Marinilabiliaceae</taxon>
        <taxon>Carboxylicivirga</taxon>
    </lineage>
</organism>
<gene>
    <name evidence="1" type="ORF">JIV24_16715</name>
</gene>
<dbReference type="RefSeq" id="WP_200466212.1">
    <property type="nucleotide sequence ID" value="NZ_JAENRR010000048.1"/>
</dbReference>
<evidence type="ECO:0000313" key="2">
    <source>
        <dbReference type="Proteomes" id="UP000605676"/>
    </source>
</evidence>